<evidence type="ECO:0000313" key="2">
    <source>
        <dbReference type="EMBL" id="KAA6361920.1"/>
    </source>
</evidence>
<sequence length="187" mass="22006">MDLNSKRIKQINTVIYDNLGKITITLNDISRIQEPISNRLRDNTAGENCFFKAVSICMYRNDSEYQNIREGACRYIRENPDTFAGSFISIEQRNYLNELRRLELPMTDQEKKYNREMKTLEEYVLNMKVQEIWAEGAVIDATALLLKRRLYVHITGQDILSINQDARLSIHLLFVGQNHYMSMFEQK</sequence>
<reference evidence="2 3" key="1">
    <citation type="submission" date="2019-03" db="EMBL/GenBank/DDBJ databases">
        <title>Single cell metagenomics reveals metabolic interactions within the superorganism composed of flagellate Streblomastix strix and complex community of Bacteroidetes bacteria on its surface.</title>
        <authorList>
            <person name="Treitli S.C."/>
            <person name="Kolisko M."/>
            <person name="Husnik F."/>
            <person name="Keeling P."/>
            <person name="Hampl V."/>
        </authorList>
    </citation>
    <scope>NUCLEOTIDE SEQUENCE [LARGE SCALE GENOMIC DNA]</scope>
    <source>
        <strain evidence="2">ST1C</strain>
    </source>
</reference>
<dbReference type="PROSITE" id="PS50802">
    <property type="entry name" value="OTU"/>
    <property type="match status" value="1"/>
</dbReference>
<organism evidence="2 3">
    <name type="scientific">Streblomastix strix</name>
    <dbReference type="NCBI Taxonomy" id="222440"/>
    <lineage>
        <taxon>Eukaryota</taxon>
        <taxon>Metamonada</taxon>
        <taxon>Preaxostyla</taxon>
        <taxon>Oxymonadida</taxon>
        <taxon>Streblomastigidae</taxon>
        <taxon>Streblomastix</taxon>
    </lineage>
</organism>
<feature type="domain" description="OTU" evidence="1">
    <location>
        <begin position="38"/>
        <end position="186"/>
    </location>
</feature>
<comment type="caution">
    <text evidence="2">The sequence shown here is derived from an EMBL/GenBank/DDBJ whole genome shotgun (WGS) entry which is preliminary data.</text>
</comment>
<evidence type="ECO:0000313" key="3">
    <source>
        <dbReference type="Proteomes" id="UP000324800"/>
    </source>
</evidence>
<name>A0A5J4TV66_9EUKA</name>
<gene>
    <name evidence="2" type="ORF">EZS28_042554</name>
</gene>
<dbReference type="InterPro" id="IPR003323">
    <property type="entry name" value="OTU_dom"/>
</dbReference>
<dbReference type="EMBL" id="SNRW01024892">
    <property type="protein sequence ID" value="KAA6361920.1"/>
    <property type="molecule type" value="Genomic_DNA"/>
</dbReference>
<dbReference type="Gene3D" id="3.90.70.80">
    <property type="match status" value="1"/>
</dbReference>
<dbReference type="SUPFAM" id="SSF54001">
    <property type="entry name" value="Cysteine proteinases"/>
    <property type="match status" value="1"/>
</dbReference>
<evidence type="ECO:0000259" key="1">
    <source>
        <dbReference type="PROSITE" id="PS50802"/>
    </source>
</evidence>
<dbReference type="Pfam" id="PF02338">
    <property type="entry name" value="OTU"/>
    <property type="match status" value="1"/>
</dbReference>
<protein>
    <recommendedName>
        <fullName evidence="1">OTU domain-containing protein</fullName>
    </recommendedName>
</protein>
<dbReference type="CDD" id="cd22758">
    <property type="entry name" value="OTU_232R-like"/>
    <property type="match status" value="1"/>
</dbReference>
<proteinExistence type="predicted"/>
<dbReference type="Proteomes" id="UP000324800">
    <property type="component" value="Unassembled WGS sequence"/>
</dbReference>
<dbReference type="InterPro" id="IPR038765">
    <property type="entry name" value="Papain-like_cys_pep_sf"/>
</dbReference>
<accession>A0A5J4TV66</accession>
<dbReference type="AlphaFoldDB" id="A0A5J4TV66"/>
<dbReference type="OrthoDB" id="415023at2759"/>